<reference evidence="1" key="1">
    <citation type="submission" date="2024-03" db="EMBL/GenBank/DDBJ databases">
        <title>Novel Streptomyces species of biotechnological and ecological value are a feature of Machair soil.</title>
        <authorList>
            <person name="Prole J.R."/>
            <person name="Goodfellow M."/>
            <person name="Allenby N."/>
            <person name="Ward A.C."/>
        </authorList>
    </citation>
    <scope>NUCLEOTIDE SEQUENCE</scope>
    <source>
        <strain evidence="1">MS2.AVA.5</strain>
    </source>
</reference>
<evidence type="ECO:0000313" key="1">
    <source>
        <dbReference type="EMBL" id="MEJ8632716.1"/>
    </source>
</evidence>
<dbReference type="EMBL" id="JBBKAJ010000022">
    <property type="protein sequence ID" value="MEJ8632716.1"/>
    <property type="molecule type" value="Genomic_DNA"/>
</dbReference>
<proteinExistence type="predicted"/>
<sequence length="207" mass="21127">MTVAAPTAPIATTTTDVSAHTGEVDNRAAYVSFGFAYVFGHGTSALSQGADPLVDMPGWLPTVLLGIGLTAGTVHATIAAVRAQRGADASGLRSSRLLGLSWVSGFAALFLAITGLTTSLDMPELQTTLWPTGAGLVVGLLYLGEGAARRNVLHYSLGTWLALISTVALFLGTPGLFWVLAVAGGGGYAVAAVLEQRRLVAAGHAHS</sequence>
<evidence type="ECO:0000313" key="2">
    <source>
        <dbReference type="Proteomes" id="UP001377168"/>
    </source>
</evidence>
<accession>A0ACC6PMW3</accession>
<dbReference type="Proteomes" id="UP001377168">
    <property type="component" value="Unassembled WGS sequence"/>
</dbReference>
<name>A0ACC6PMW3_9ACTN</name>
<gene>
    <name evidence="1" type="ORF">WKI67_04835</name>
</gene>
<comment type="caution">
    <text evidence="1">The sequence shown here is derived from an EMBL/GenBank/DDBJ whole genome shotgun (WGS) entry which is preliminary data.</text>
</comment>
<organism evidence="1 2">
    <name type="scientific">Streptomyces achmelvichensis</name>
    <dbReference type="NCBI Taxonomy" id="3134111"/>
    <lineage>
        <taxon>Bacteria</taxon>
        <taxon>Bacillati</taxon>
        <taxon>Actinomycetota</taxon>
        <taxon>Actinomycetes</taxon>
        <taxon>Kitasatosporales</taxon>
        <taxon>Streptomycetaceae</taxon>
        <taxon>Streptomyces</taxon>
    </lineage>
</organism>
<keyword evidence="2" id="KW-1185">Reference proteome</keyword>
<protein>
    <submittedName>
        <fullName evidence="1">ABC transporter permease</fullName>
    </submittedName>
</protein>